<dbReference type="Pfam" id="PF12802">
    <property type="entry name" value="MarR_2"/>
    <property type="match status" value="1"/>
</dbReference>
<dbReference type="GO" id="GO:0003677">
    <property type="term" value="F:DNA binding"/>
    <property type="evidence" value="ECO:0007669"/>
    <property type="project" value="UniProtKB-KW"/>
</dbReference>
<dbReference type="AlphaFoldDB" id="A0A7Y9LD85"/>
<reference evidence="2 3" key="1">
    <citation type="submission" date="2020-07" db="EMBL/GenBank/DDBJ databases">
        <title>Sequencing the genomes of 1000 actinobacteria strains.</title>
        <authorList>
            <person name="Klenk H.-P."/>
        </authorList>
    </citation>
    <scope>NUCLEOTIDE SEQUENCE [LARGE SCALE GENOMIC DNA]</scope>
    <source>
        <strain evidence="2 3">DSM 22083</strain>
    </source>
</reference>
<dbReference type="InterPro" id="IPR039422">
    <property type="entry name" value="MarR/SlyA-like"/>
</dbReference>
<protein>
    <submittedName>
        <fullName evidence="2">DNA-binding MarR family transcriptional regulator</fullName>
    </submittedName>
</protein>
<proteinExistence type="predicted"/>
<dbReference type="GO" id="GO:0006950">
    <property type="term" value="P:response to stress"/>
    <property type="evidence" value="ECO:0007669"/>
    <property type="project" value="TreeGrafter"/>
</dbReference>
<sequence length="173" mass="18478">MNLLGAVVVGVHDRLAEVTEVTAGRAGVTAAALATVAQYPGLTIEQLRRCLGISQPATVRTVDALQAGGLLVREPGADRRSLALRLTEAGRERAGRVLRARAEVLDPLLEGLEDAERQSLEATLEHVLSRLTTSAQRGDEICRLCDIGSCPPANCPVECASQRHEHADEERNA</sequence>
<gene>
    <name evidence="2" type="ORF">BKA15_004966</name>
</gene>
<evidence type="ECO:0000313" key="3">
    <source>
        <dbReference type="Proteomes" id="UP000569914"/>
    </source>
</evidence>
<dbReference type="EMBL" id="JACCBU010000001">
    <property type="protein sequence ID" value="NYE73637.1"/>
    <property type="molecule type" value="Genomic_DNA"/>
</dbReference>
<accession>A0A7Y9LD85</accession>
<dbReference type="InterPro" id="IPR036388">
    <property type="entry name" value="WH-like_DNA-bd_sf"/>
</dbReference>
<keyword evidence="3" id="KW-1185">Reference proteome</keyword>
<evidence type="ECO:0000313" key="2">
    <source>
        <dbReference type="EMBL" id="NYE73637.1"/>
    </source>
</evidence>
<dbReference type="PANTHER" id="PTHR33164">
    <property type="entry name" value="TRANSCRIPTIONAL REGULATOR, MARR FAMILY"/>
    <property type="match status" value="1"/>
</dbReference>
<dbReference type="InterPro" id="IPR000835">
    <property type="entry name" value="HTH_MarR-typ"/>
</dbReference>
<dbReference type="PROSITE" id="PS50995">
    <property type="entry name" value="HTH_MARR_2"/>
    <property type="match status" value="1"/>
</dbReference>
<dbReference type="Proteomes" id="UP000569914">
    <property type="component" value="Unassembled WGS sequence"/>
</dbReference>
<feature type="domain" description="HTH marR-type" evidence="1">
    <location>
        <begin position="1"/>
        <end position="129"/>
    </location>
</feature>
<dbReference type="PANTHER" id="PTHR33164:SF57">
    <property type="entry name" value="MARR-FAMILY TRANSCRIPTIONAL REGULATOR"/>
    <property type="match status" value="1"/>
</dbReference>
<dbReference type="Gene3D" id="1.10.10.10">
    <property type="entry name" value="Winged helix-like DNA-binding domain superfamily/Winged helix DNA-binding domain"/>
    <property type="match status" value="1"/>
</dbReference>
<keyword evidence="2" id="KW-0238">DNA-binding</keyword>
<dbReference type="InterPro" id="IPR036390">
    <property type="entry name" value="WH_DNA-bd_sf"/>
</dbReference>
<dbReference type="SUPFAM" id="SSF46785">
    <property type="entry name" value="Winged helix' DNA-binding domain"/>
    <property type="match status" value="1"/>
</dbReference>
<comment type="caution">
    <text evidence="2">The sequence shown here is derived from an EMBL/GenBank/DDBJ whole genome shotgun (WGS) entry which is preliminary data.</text>
</comment>
<dbReference type="GO" id="GO:0003700">
    <property type="term" value="F:DNA-binding transcription factor activity"/>
    <property type="evidence" value="ECO:0007669"/>
    <property type="project" value="InterPro"/>
</dbReference>
<name>A0A7Y9LD85_9ACTN</name>
<dbReference type="SMART" id="SM00347">
    <property type="entry name" value="HTH_MARR"/>
    <property type="match status" value="1"/>
</dbReference>
<organism evidence="2 3">
    <name type="scientific">Microlunatus parietis</name>
    <dbReference type="NCBI Taxonomy" id="682979"/>
    <lineage>
        <taxon>Bacteria</taxon>
        <taxon>Bacillati</taxon>
        <taxon>Actinomycetota</taxon>
        <taxon>Actinomycetes</taxon>
        <taxon>Propionibacteriales</taxon>
        <taxon>Propionibacteriaceae</taxon>
        <taxon>Microlunatus</taxon>
    </lineage>
</organism>
<evidence type="ECO:0000259" key="1">
    <source>
        <dbReference type="PROSITE" id="PS50995"/>
    </source>
</evidence>